<keyword evidence="2 4" id="KW-0863">Zinc-finger</keyword>
<evidence type="ECO:0000313" key="8">
    <source>
        <dbReference type="Proteomes" id="UP000594638"/>
    </source>
</evidence>
<evidence type="ECO:0000256" key="2">
    <source>
        <dbReference type="ARBA" id="ARBA00022771"/>
    </source>
</evidence>
<dbReference type="PANTHER" id="PTHR31717:SF60">
    <property type="entry name" value="B-BOX TYPE ZINC FINGER FAMILY PROTEIN"/>
    <property type="match status" value="1"/>
</dbReference>
<keyword evidence="1" id="KW-0479">Metal-binding</keyword>
<dbReference type="EMBL" id="CACTIH010007266">
    <property type="protein sequence ID" value="CAA3006891.1"/>
    <property type="molecule type" value="Genomic_DNA"/>
</dbReference>
<feature type="domain" description="B box-type" evidence="6">
    <location>
        <begin position="47"/>
        <end position="93"/>
    </location>
</feature>
<dbReference type="InterPro" id="IPR049808">
    <property type="entry name" value="CONSTANS-like_Bbox1"/>
</dbReference>
<dbReference type="Gramene" id="OE9A011767T1">
    <property type="protein sequence ID" value="OE9A011767C1"/>
    <property type="gene ID" value="OE9A011767"/>
</dbReference>
<feature type="region of interest" description="Disordered" evidence="5">
    <location>
        <begin position="145"/>
        <end position="206"/>
    </location>
</feature>
<protein>
    <submittedName>
        <fullName evidence="7">Zinc finger CONSTANS-LIKE 4-like</fullName>
    </submittedName>
</protein>
<dbReference type="PANTHER" id="PTHR31717">
    <property type="entry name" value="ZINC FINGER PROTEIN CONSTANS-LIKE 10"/>
    <property type="match status" value="1"/>
</dbReference>
<keyword evidence="3" id="KW-0862">Zinc</keyword>
<dbReference type="InterPro" id="IPR000315">
    <property type="entry name" value="Znf_B-box"/>
</dbReference>
<sequence>MSKRKVGASCRCFNFSLTQKFQYKRLQSPNLYCTCTNKPKTPFNFKMSKRGCELCSNPARMYCESDQASLCWNCDEKVHSANFLVAKHSRNLLCHVCQSSTSWRASGLKFGPTVSICHVCAHGENGGSRRRQANHEEDEDCAVLQESEDDDGEYYSGNLENDDDDEEEGENQVVPLSNSSSTPFSPPAAAPAQSSSGIEDNLSSTSLKRIRDSPFESEDEDGCCSSQFYPKAAASGELTDQNNGSSSSISFRPLKLQRENAFIPSGKAVNEDQTEKMKSRRAAIIGSLRKFQQEIESSAMITGLSKLSRD</sequence>
<dbReference type="PROSITE" id="PS50119">
    <property type="entry name" value="ZF_BBOX"/>
    <property type="match status" value="1"/>
</dbReference>
<evidence type="ECO:0000313" key="7">
    <source>
        <dbReference type="EMBL" id="CAA3006891.1"/>
    </source>
</evidence>
<evidence type="ECO:0000256" key="1">
    <source>
        <dbReference type="ARBA" id="ARBA00022723"/>
    </source>
</evidence>
<dbReference type="GO" id="GO:0008270">
    <property type="term" value="F:zinc ion binding"/>
    <property type="evidence" value="ECO:0007669"/>
    <property type="project" value="UniProtKB-KW"/>
</dbReference>
<organism evidence="7 8">
    <name type="scientific">Olea europaea subsp. europaea</name>
    <dbReference type="NCBI Taxonomy" id="158383"/>
    <lineage>
        <taxon>Eukaryota</taxon>
        <taxon>Viridiplantae</taxon>
        <taxon>Streptophyta</taxon>
        <taxon>Embryophyta</taxon>
        <taxon>Tracheophyta</taxon>
        <taxon>Spermatophyta</taxon>
        <taxon>Magnoliopsida</taxon>
        <taxon>eudicotyledons</taxon>
        <taxon>Gunneridae</taxon>
        <taxon>Pentapetalae</taxon>
        <taxon>asterids</taxon>
        <taxon>lamiids</taxon>
        <taxon>Lamiales</taxon>
        <taxon>Oleaceae</taxon>
        <taxon>Oleeae</taxon>
        <taxon>Olea</taxon>
    </lineage>
</organism>
<dbReference type="OrthoDB" id="153872at2759"/>
<feature type="compositionally biased region" description="Acidic residues" evidence="5">
    <location>
        <begin position="160"/>
        <end position="170"/>
    </location>
</feature>
<gene>
    <name evidence="7" type="ORF">OLEA9_A011767</name>
</gene>
<reference evidence="7 8" key="1">
    <citation type="submission" date="2019-12" db="EMBL/GenBank/DDBJ databases">
        <authorList>
            <person name="Alioto T."/>
            <person name="Alioto T."/>
            <person name="Gomez Garrido J."/>
        </authorList>
    </citation>
    <scope>NUCLEOTIDE SEQUENCE [LARGE SCALE GENOMIC DNA]</scope>
</reference>
<feature type="compositionally biased region" description="Polar residues" evidence="5">
    <location>
        <begin position="197"/>
        <end position="206"/>
    </location>
</feature>
<evidence type="ECO:0000256" key="3">
    <source>
        <dbReference type="ARBA" id="ARBA00022833"/>
    </source>
</evidence>
<evidence type="ECO:0000256" key="4">
    <source>
        <dbReference type="PROSITE-ProRule" id="PRU00024"/>
    </source>
</evidence>
<proteinExistence type="predicted"/>
<dbReference type="Proteomes" id="UP000594638">
    <property type="component" value="Unassembled WGS sequence"/>
</dbReference>
<dbReference type="CDD" id="cd19821">
    <property type="entry name" value="Bbox1_BBX-like"/>
    <property type="match status" value="1"/>
</dbReference>
<dbReference type="Pfam" id="PF00643">
    <property type="entry name" value="zf-B_box"/>
    <property type="match status" value="1"/>
</dbReference>
<accession>A0A8S0TNN2</accession>
<dbReference type="SMART" id="SM00336">
    <property type="entry name" value="BBOX"/>
    <property type="match status" value="1"/>
</dbReference>
<evidence type="ECO:0000259" key="6">
    <source>
        <dbReference type="PROSITE" id="PS50119"/>
    </source>
</evidence>
<comment type="caution">
    <text evidence="7">The sequence shown here is derived from an EMBL/GenBank/DDBJ whole genome shotgun (WGS) entry which is preliminary data.</text>
</comment>
<keyword evidence="8" id="KW-1185">Reference proteome</keyword>
<dbReference type="AlphaFoldDB" id="A0A8S0TNN2"/>
<evidence type="ECO:0000256" key="5">
    <source>
        <dbReference type="SAM" id="MobiDB-lite"/>
    </source>
</evidence>
<name>A0A8S0TNN2_OLEEU</name>